<proteinExistence type="predicted"/>
<evidence type="ECO:0000313" key="4">
    <source>
        <dbReference type="Proteomes" id="UP000596742"/>
    </source>
</evidence>
<gene>
    <name evidence="3" type="ORF">MGAL_10B051019</name>
</gene>
<sequence length="909" mass="105102">MFDFHFAQLKDKIQQAKRVQLFGGLTGDRANRRHQAKMINVMNTSWKNEEPTINFTTRPYEEPRLNEPLYDGSKTTILQSVLRHFVTFCSNNGMSKSAVSMCLSNEKKVLPQPNKLPKSYKEAHDMVKHLLIPTTTYHCCVNDCQIFRLDHSDNIKCSVCDEDRYLTNSQNPRKTFTYMPLGPRLARWYGTDNVCKLLYSKQEVANGKLGDFTDGSIYESWYEEGGVFENMEESLTVPLALFTDGLNPNKSMATQKSMWPLILTWLHLPVNVRQILGPMMLVGIIPGTKTEEPKHLDPYLELIVDELLTLSECKLFNTYKGAPCKVKVALLQYQCDIPAFGKLLHVSSQAALRGCPYCRETGEYCKNLHKVVHLSNRSFLPTNHHLRSDTTNYASKREESSTTQHMYTNEEEYDLRKQYDDLPNKNQKNNMQKRTGLKGTYSFMKLPYHNRSEQMQPDGMHTIADVIGNVLDTITGKDDSKKVRLCEQEFDRFKDTWVKENTDVTEESTDGSSNEVVGQKRKSVTPNNVQHKKKKSNNVEQCVLPPAPWRLDRTALALADKRAKSLQYPPGFDYHPDKHFSKPWTLRTMHGKLQFVTSNAAAWCLHGLLGPEQERTLLKLFDVLKKLTKEEYKVADLEQLQEETHEALALIERDFPLSLQTITMHLLHHIPEGFPRYGPLYGRWLFPYERVNCWITRQVLNKHRIESTVMETYAIYDWCVFMLMSDIVDTDDLTLGKFEDICNLNEPKKETMKKTQTLLEEKVLDDMSEVYDFALTSRMNKQGLALKSVEKKVNGKTSRVSSNKQSPSHVYFVRNLKDQHPCVREEDDMVFGRVKSIFEHDWRGKMYTWVLLDLFSDVAYTDGFWNVSERVSCCKPFLLDDISEPQVIGRDNDRLFFIGVDVKLCSNEL</sequence>
<comment type="caution">
    <text evidence="3">The sequence shown here is derived from an EMBL/GenBank/DDBJ whole genome shotgun (WGS) entry which is preliminary data.</text>
</comment>
<dbReference type="Pfam" id="PF02992">
    <property type="entry name" value="Transposase_21"/>
    <property type="match status" value="1"/>
</dbReference>
<name>A0A8B6GWT1_MYTGA</name>
<evidence type="ECO:0000313" key="3">
    <source>
        <dbReference type="EMBL" id="VDI69939.1"/>
    </source>
</evidence>
<dbReference type="InterPro" id="IPR004242">
    <property type="entry name" value="Transposase_21"/>
</dbReference>
<dbReference type="PANTHER" id="PTHR10775:SF185">
    <property type="entry name" value="OS08G0208400 PROTEIN"/>
    <property type="match status" value="1"/>
</dbReference>
<dbReference type="Pfam" id="PF13960">
    <property type="entry name" value="DUF4218"/>
    <property type="match status" value="1"/>
</dbReference>
<feature type="domain" description="DUF4218" evidence="2">
    <location>
        <begin position="630"/>
        <end position="716"/>
    </location>
</feature>
<feature type="region of interest" description="Disordered" evidence="1">
    <location>
        <begin position="504"/>
        <end position="537"/>
    </location>
</feature>
<protein>
    <recommendedName>
        <fullName evidence="2">DUF4218 domain-containing protein</fullName>
    </recommendedName>
</protein>
<keyword evidence="4" id="KW-1185">Reference proteome</keyword>
<accession>A0A8B6GWT1</accession>
<feature type="region of interest" description="Disordered" evidence="1">
    <location>
        <begin position="385"/>
        <end position="405"/>
    </location>
</feature>
<organism evidence="3 4">
    <name type="scientific">Mytilus galloprovincialis</name>
    <name type="common">Mediterranean mussel</name>
    <dbReference type="NCBI Taxonomy" id="29158"/>
    <lineage>
        <taxon>Eukaryota</taxon>
        <taxon>Metazoa</taxon>
        <taxon>Spiralia</taxon>
        <taxon>Lophotrochozoa</taxon>
        <taxon>Mollusca</taxon>
        <taxon>Bivalvia</taxon>
        <taxon>Autobranchia</taxon>
        <taxon>Pteriomorphia</taxon>
        <taxon>Mytilida</taxon>
        <taxon>Mytiloidea</taxon>
        <taxon>Mytilidae</taxon>
        <taxon>Mytilinae</taxon>
        <taxon>Mytilus</taxon>
    </lineage>
</organism>
<dbReference type="InterPro" id="IPR025452">
    <property type="entry name" value="DUF4218"/>
</dbReference>
<dbReference type="PANTHER" id="PTHR10775">
    <property type="entry name" value="OS08G0208400 PROTEIN"/>
    <property type="match status" value="1"/>
</dbReference>
<reference evidence="3" key="1">
    <citation type="submission" date="2018-11" db="EMBL/GenBank/DDBJ databases">
        <authorList>
            <person name="Alioto T."/>
            <person name="Alioto T."/>
        </authorList>
    </citation>
    <scope>NUCLEOTIDE SEQUENCE</scope>
</reference>
<dbReference type="Proteomes" id="UP000596742">
    <property type="component" value="Unassembled WGS sequence"/>
</dbReference>
<dbReference type="EMBL" id="UYJE01009097">
    <property type="protein sequence ID" value="VDI69939.1"/>
    <property type="molecule type" value="Genomic_DNA"/>
</dbReference>
<dbReference type="AlphaFoldDB" id="A0A8B6GWT1"/>
<evidence type="ECO:0000259" key="2">
    <source>
        <dbReference type="Pfam" id="PF13960"/>
    </source>
</evidence>
<dbReference type="OrthoDB" id="6046004at2759"/>
<evidence type="ECO:0000256" key="1">
    <source>
        <dbReference type="SAM" id="MobiDB-lite"/>
    </source>
</evidence>